<dbReference type="CDD" id="cd12797">
    <property type="entry name" value="M23_peptidase"/>
    <property type="match status" value="1"/>
</dbReference>
<dbReference type="InterPro" id="IPR016047">
    <property type="entry name" value="M23ase_b-sheet_dom"/>
</dbReference>
<feature type="transmembrane region" description="Helical" evidence="2">
    <location>
        <begin position="43"/>
        <end position="64"/>
    </location>
</feature>
<name>A0A5C6VJV0_9FLAO</name>
<keyword evidence="2" id="KW-0812">Transmembrane</keyword>
<sequence length="289" mass="32648">MVNDKEKEKKQLIKKLRNRYRLSIIKDSTFEERMSFRLTPMNVLVAFVSSFLFLGFAFISIVVFTPLREFIPGYTDTEVRQQAMQNALLVDSLHRELKVKSRYVDNLVSILNGNPNIDSVKYDSETGEAFKNLDFENSKKDSLFRLEFETSDQYSLGASLKSKTGEVKYFFPPVKGIITAEFEPENNHYAVDVVAAENEMVKSVLDGTVISATWTSDGGYVISVQHNDNLISVYKHNSVLLKKAGDKVKAGESIAIIGNSGELTSGPHLHFELWKEGAPINPKEYIIFN</sequence>
<dbReference type="InterPro" id="IPR050570">
    <property type="entry name" value="Cell_wall_metabolism_enzyme"/>
</dbReference>
<gene>
    <name evidence="4" type="ORF">FRX97_01260</name>
</gene>
<dbReference type="PANTHER" id="PTHR21666:SF289">
    <property type="entry name" value="L-ALA--D-GLU ENDOPEPTIDASE"/>
    <property type="match status" value="1"/>
</dbReference>
<keyword evidence="2" id="KW-0472">Membrane</keyword>
<accession>A0A5C6VJV0</accession>
<dbReference type="PANTHER" id="PTHR21666">
    <property type="entry name" value="PEPTIDASE-RELATED"/>
    <property type="match status" value="1"/>
</dbReference>
<evidence type="ECO:0000259" key="3">
    <source>
        <dbReference type="Pfam" id="PF01551"/>
    </source>
</evidence>
<dbReference type="RefSeq" id="WP_147012562.1">
    <property type="nucleotide sequence ID" value="NZ_VORB01000001.1"/>
</dbReference>
<dbReference type="Pfam" id="PF01551">
    <property type="entry name" value="Peptidase_M23"/>
    <property type="match status" value="1"/>
</dbReference>
<organism evidence="4 5">
    <name type="scientific">Luteibaculum oceani</name>
    <dbReference type="NCBI Taxonomy" id="1294296"/>
    <lineage>
        <taxon>Bacteria</taxon>
        <taxon>Pseudomonadati</taxon>
        <taxon>Bacteroidota</taxon>
        <taxon>Flavobacteriia</taxon>
        <taxon>Flavobacteriales</taxon>
        <taxon>Luteibaculaceae</taxon>
        <taxon>Luteibaculum</taxon>
    </lineage>
</organism>
<dbReference type="Gene3D" id="2.70.70.10">
    <property type="entry name" value="Glucose Permease (Domain IIA)"/>
    <property type="match status" value="1"/>
</dbReference>
<dbReference type="OrthoDB" id="9814377at2"/>
<dbReference type="SUPFAM" id="SSF51261">
    <property type="entry name" value="Duplicated hybrid motif"/>
    <property type="match status" value="1"/>
</dbReference>
<evidence type="ECO:0000256" key="1">
    <source>
        <dbReference type="ARBA" id="ARBA00022729"/>
    </source>
</evidence>
<proteinExistence type="predicted"/>
<evidence type="ECO:0000313" key="5">
    <source>
        <dbReference type="Proteomes" id="UP000321168"/>
    </source>
</evidence>
<keyword evidence="1" id="KW-0732">Signal</keyword>
<keyword evidence="2" id="KW-1133">Transmembrane helix</keyword>
<reference evidence="4 5" key="1">
    <citation type="submission" date="2019-08" db="EMBL/GenBank/DDBJ databases">
        <title>Genome of Luteibaculum oceani JCM 18817.</title>
        <authorList>
            <person name="Bowman J.P."/>
        </authorList>
    </citation>
    <scope>NUCLEOTIDE SEQUENCE [LARGE SCALE GENOMIC DNA]</scope>
    <source>
        <strain evidence="4 5">JCM 18817</strain>
    </source>
</reference>
<dbReference type="Proteomes" id="UP000321168">
    <property type="component" value="Unassembled WGS sequence"/>
</dbReference>
<dbReference type="EMBL" id="VORB01000001">
    <property type="protein sequence ID" value="TXC85280.1"/>
    <property type="molecule type" value="Genomic_DNA"/>
</dbReference>
<feature type="domain" description="M23ase beta-sheet core" evidence="3">
    <location>
        <begin position="187"/>
        <end position="282"/>
    </location>
</feature>
<keyword evidence="5" id="KW-1185">Reference proteome</keyword>
<evidence type="ECO:0000256" key="2">
    <source>
        <dbReference type="SAM" id="Phobius"/>
    </source>
</evidence>
<dbReference type="AlphaFoldDB" id="A0A5C6VJV0"/>
<dbReference type="InterPro" id="IPR011055">
    <property type="entry name" value="Dup_hybrid_motif"/>
</dbReference>
<comment type="caution">
    <text evidence="4">The sequence shown here is derived from an EMBL/GenBank/DDBJ whole genome shotgun (WGS) entry which is preliminary data.</text>
</comment>
<protein>
    <submittedName>
        <fullName evidence="4">M23 family metallopeptidase</fullName>
    </submittedName>
</protein>
<dbReference type="GO" id="GO:0004222">
    <property type="term" value="F:metalloendopeptidase activity"/>
    <property type="evidence" value="ECO:0007669"/>
    <property type="project" value="TreeGrafter"/>
</dbReference>
<evidence type="ECO:0000313" key="4">
    <source>
        <dbReference type="EMBL" id="TXC85280.1"/>
    </source>
</evidence>